<name>A0A6N0JGP9_ACHDE</name>
<keyword evidence="2" id="KW-0732">Signal</keyword>
<protein>
    <submittedName>
        <fullName evidence="3">Uncharacterized protein</fullName>
    </submittedName>
</protein>
<dbReference type="RefSeq" id="WP_174715923.1">
    <property type="nucleotide sequence ID" value="NZ_CP054569.1"/>
</dbReference>
<evidence type="ECO:0000313" key="3">
    <source>
        <dbReference type="EMBL" id="QKQ46265.1"/>
    </source>
</evidence>
<evidence type="ECO:0000313" key="4">
    <source>
        <dbReference type="Proteomes" id="UP000509782"/>
    </source>
</evidence>
<dbReference type="Proteomes" id="UP000509782">
    <property type="component" value="Chromosome"/>
</dbReference>
<feature type="region of interest" description="Disordered" evidence="1">
    <location>
        <begin position="179"/>
        <end position="204"/>
    </location>
</feature>
<evidence type="ECO:0000256" key="2">
    <source>
        <dbReference type="SAM" id="SignalP"/>
    </source>
</evidence>
<proteinExistence type="predicted"/>
<dbReference type="EMBL" id="CP054569">
    <property type="protein sequence ID" value="QKQ46265.1"/>
    <property type="molecule type" value="Genomic_DNA"/>
</dbReference>
<feature type="compositionally biased region" description="Polar residues" evidence="1">
    <location>
        <begin position="181"/>
        <end position="204"/>
    </location>
</feature>
<accession>A0A6N0JGP9</accession>
<reference evidence="3 4" key="1">
    <citation type="submission" date="2020-05" db="EMBL/GenBank/DDBJ databases">
        <title>FDA dAtabase for Regulatory Grade micrObial Sequences (FDA-ARGOS): Supporting development and validation of Infectious Disease Dx tests.</title>
        <authorList>
            <person name="Sproer C."/>
            <person name="Gronow S."/>
            <person name="Severitt S."/>
            <person name="Schroder I."/>
            <person name="Tallon L."/>
            <person name="Sadzewicz L."/>
            <person name="Zhao X."/>
            <person name="Vavikolanu K."/>
            <person name="Mehta A."/>
            <person name="Aluvathingal J."/>
            <person name="Nadendla S."/>
            <person name="Myers T."/>
            <person name="Yan Y."/>
            <person name="Sichtig H."/>
        </authorList>
    </citation>
    <scope>NUCLEOTIDE SEQUENCE [LARGE SCALE GENOMIC DNA]</scope>
    <source>
        <strain evidence="3 4">FDAARGOS_787</strain>
    </source>
</reference>
<evidence type="ECO:0000256" key="1">
    <source>
        <dbReference type="SAM" id="MobiDB-lite"/>
    </source>
</evidence>
<feature type="chain" id="PRO_5026779428" evidence="2">
    <location>
        <begin position="24"/>
        <end position="204"/>
    </location>
</feature>
<feature type="signal peptide" evidence="2">
    <location>
        <begin position="1"/>
        <end position="23"/>
    </location>
</feature>
<organism evidence="3 4">
    <name type="scientific">Achromobacter denitrificans</name>
    <name type="common">Alcaligenes denitrificans</name>
    <dbReference type="NCBI Taxonomy" id="32002"/>
    <lineage>
        <taxon>Bacteria</taxon>
        <taxon>Pseudomonadati</taxon>
        <taxon>Pseudomonadota</taxon>
        <taxon>Betaproteobacteria</taxon>
        <taxon>Burkholderiales</taxon>
        <taxon>Alcaligenaceae</taxon>
        <taxon>Achromobacter</taxon>
    </lineage>
</organism>
<dbReference type="AlphaFoldDB" id="A0A6N0JGP9"/>
<sequence length="204" mass="21641">MNHTGIGTIVAASLCVLSQAALARPTQEQMDRVRAFNEKELPKCYALPEAQAKACVDEVIRKGTQMLQSPTSQPGPAKEASAGKAVPATLVYECNVPAFAQSSMTSSLAIWRDANARYFAVSSRDPATLYPLKAQGTPGKGNAGFTFPGGASMTVAANGWTTTSQDQIHNKNSLYGKVSAKPNTEPGQCRLSNGKTTKTFNLKN</sequence>
<gene>
    <name evidence="3" type="ORF">FOC81_06015</name>
</gene>